<accession>A0ABP9FN76</accession>
<organism evidence="1 2">
    <name type="scientific">Mucilaginibacter defluvii</name>
    <dbReference type="NCBI Taxonomy" id="1196019"/>
    <lineage>
        <taxon>Bacteria</taxon>
        <taxon>Pseudomonadati</taxon>
        <taxon>Bacteroidota</taxon>
        <taxon>Sphingobacteriia</taxon>
        <taxon>Sphingobacteriales</taxon>
        <taxon>Sphingobacteriaceae</taxon>
        <taxon>Mucilaginibacter</taxon>
    </lineage>
</organism>
<sequence length="108" mass="12683">MKAEGLLKRKLSDLANKYNQQYVEKNLKKYIRQYVGTVNAKGEREIFISFLWKEDLDVSDIAKIDPKTDLYYWQKDWVTVADGGNHCWQIMINLKKSKIFDFSVNGEG</sequence>
<keyword evidence="2" id="KW-1185">Reference proteome</keyword>
<protein>
    <submittedName>
        <fullName evidence="1">Uncharacterized protein</fullName>
    </submittedName>
</protein>
<reference evidence="2" key="1">
    <citation type="journal article" date="2019" name="Int. J. Syst. Evol. Microbiol.">
        <title>The Global Catalogue of Microorganisms (GCM) 10K type strain sequencing project: providing services to taxonomists for standard genome sequencing and annotation.</title>
        <authorList>
            <consortium name="The Broad Institute Genomics Platform"/>
            <consortium name="The Broad Institute Genome Sequencing Center for Infectious Disease"/>
            <person name="Wu L."/>
            <person name="Ma J."/>
        </authorList>
    </citation>
    <scope>NUCLEOTIDE SEQUENCE [LARGE SCALE GENOMIC DNA]</scope>
    <source>
        <strain evidence="2">JCM 18283</strain>
    </source>
</reference>
<dbReference type="EMBL" id="BAABJI010000001">
    <property type="protein sequence ID" value="GAA4908345.1"/>
    <property type="molecule type" value="Genomic_DNA"/>
</dbReference>
<evidence type="ECO:0000313" key="1">
    <source>
        <dbReference type="EMBL" id="GAA4908345.1"/>
    </source>
</evidence>
<gene>
    <name evidence="1" type="ORF">GCM10023313_09080</name>
</gene>
<dbReference type="RefSeq" id="WP_345329736.1">
    <property type="nucleotide sequence ID" value="NZ_BAABJI010000001.1"/>
</dbReference>
<evidence type="ECO:0000313" key="2">
    <source>
        <dbReference type="Proteomes" id="UP001501436"/>
    </source>
</evidence>
<proteinExistence type="predicted"/>
<comment type="caution">
    <text evidence="1">The sequence shown here is derived from an EMBL/GenBank/DDBJ whole genome shotgun (WGS) entry which is preliminary data.</text>
</comment>
<dbReference type="Proteomes" id="UP001501436">
    <property type="component" value="Unassembled WGS sequence"/>
</dbReference>
<name>A0ABP9FN76_9SPHI</name>